<accession>A0A8H6EF05</accession>
<dbReference type="GeneID" id="59264954"/>
<comment type="caution">
    <text evidence="2">The sequence shown here is derived from an EMBL/GenBank/DDBJ whole genome shotgun (WGS) entry which is preliminary data.</text>
</comment>
<dbReference type="EMBL" id="JABFCT010000016">
    <property type="protein sequence ID" value="KAF5869733.1"/>
    <property type="molecule type" value="Genomic_DNA"/>
</dbReference>
<dbReference type="OrthoDB" id="3538071at2759"/>
<gene>
    <name evidence="2" type="ORF">Bfra_010933</name>
</gene>
<sequence>MAFAPKPFCATVMILLPGARFRWPSLVVRMNQPWHFDEWKANRAYSQMPELRILAADGMWNSGLAQPFGPSDKPPKRRRRNLKAETIQTPPVRRSDRIKSMETKQYLDDWINAKKMLSFKTLLYKGAVDFGFRVASYNVPL</sequence>
<evidence type="ECO:0000313" key="3">
    <source>
        <dbReference type="Proteomes" id="UP000531561"/>
    </source>
</evidence>
<dbReference type="RefSeq" id="XP_037188681.1">
    <property type="nucleotide sequence ID" value="XM_037341262.1"/>
</dbReference>
<keyword evidence="3" id="KW-1185">Reference proteome</keyword>
<feature type="region of interest" description="Disordered" evidence="1">
    <location>
        <begin position="64"/>
        <end position="86"/>
    </location>
</feature>
<evidence type="ECO:0000313" key="2">
    <source>
        <dbReference type="EMBL" id="KAF5869733.1"/>
    </source>
</evidence>
<dbReference type="AlphaFoldDB" id="A0A8H6EF05"/>
<organism evidence="2 3">
    <name type="scientific">Botrytis fragariae</name>
    <dbReference type="NCBI Taxonomy" id="1964551"/>
    <lineage>
        <taxon>Eukaryota</taxon>
        <taxon>Fungi</taxon>
        <taxon>Dikarya</taxon>
        <taxon>Ascomycota</taxon>
        <taxon>Pezizomycotina</taxon>
        <taxon>Leotiomycetes</taxon>
        <taxon>Helotiales</taxon>
        <taxon>Sclerotiniaceae</taxon>
        <taxon>Botrytis</taxon>
    </lineage>
</organism>
<name>A0A8H6EF05_9HELO</name>
<reference evidence="2 3" key="1">
    <citation type="journal article" date="2020" name="Phytopathology">
        <title>A high-quality genome resource of Botrytis fragariae, a new and rapidly spreading fungal pathogen causing strawberry gray mold in the U.S.A.</title>
        <authorList>
            <person name="Wu Y."/>
            <person name="Saski C.A."/>
            <person name="Schnabel G."/>
            <person name="Xiao S."/>
            <person name="Hu M."/>
        </authorList>
    </citation>
    <scope>NUCLEOTIDE SEQUENCE [LARGE SCALE GENOMIC DNA]</scope>
    <source>
        <strain evidence="2 3">BVB16</strain>
    </source>
</reference>
<dbReference type="Proteomes" id="UP000531561">
    <property type="component" value="Unassembled WGS sequence"/>
</dbReference>
<proteinExistence type="predicted"/>
<protein>
    <submittedName>
        <fullName evidence="2">Uncharacterized protein</fullName>
    </submittedName>
</protein>
<evidence type="ECO:0000256" key="1">
    <source>
        <dbReference type="SAM" id="MobiDB-lite"/>
    </source>
</evidence>